<dbReference type="Gene3D" id="1.25.40.10">
    <property type="entry name" value="Tetratricopeptide repeat domain"/>
    <property type="match status" value="4"/>
</dbReference>
<feature type="region of interest" description="Disordered" evidence="4">
    <location>
        <begin position="1"/>
        <end position="139"/>
    </location>
</feature>
<comment type="caution">
    <text evidence="5">The sequence shown here is derived from an EMBL/GenBank/DDBJ whole genome shotgun (WGS) entry which is preliminary data.</text>
</comment>
<feature type="compositionally biased region" description="Low complexity" evidence="4">
    <location>
        <begin position="122"/>
        <end position="139"/>
    </location>
</feature>
<dbReference type="PANTHER" id="PTHR45586">
    <property type="entry name" value="TPR REPEAT-CONTAINING PROTEIN PA4667"/>
    <property type="match status" value="1"/>
</dbReference>
<evidence type="ECO:0000313" key="5">
    <source>
        <dbReference type="EMBL" id="MDC0748337.1"/>
    </source>
</evidence>
<gene>
    <name evidence="5" type="ORF">POL67_43830</name>
</gene>
<dbReference type="SMART" id="SM00028">
    <property type="entry name" value="TPR"/>
    <property type="match status" value="5"/>
</dbReference>
<dbReference type="PANTHER" id="PTHR45586:SF1">
    <property type="entry name" value="LIPOPOLYSACCHARIDE ASSEMBLY PROTEIN B"/>
    <property type="match status" value="1"/>
</dbReference>
<feature type="repeat" description="TPR" evidence="3">
    <location>
        <begin position="256"/>
        <end position="289"/>
    </location>
</feature>
<evidence type="ECO:0000256" key="3">
    <source>
        <dbReference type="PROSITE-ProRule" id="PRU00339"/>
    </source>
</evidence>
<sequence>MAENDERPDEPKAEDKPTPQARPAMMSVDAGWDVPDKGKPAAPGKPAPPAQAAQPPQGASAPKPAPPGKVVPAVGPLPPKPATTVVRAAPEPAAPAQLPPMAPPPLPPMAPPPVPGRPAPPRRATTVATGAAPAATPAAAPAAPTAPAVAPAEPVAAVSNEPVTLGVELTRRAERITSADPVAAARALVERGLVEERVEHDRIAARRSFAAARSITRALGPALSRLRHLFEPEDRLERISVIDDELVVAESDAERADLLVERARATADLGRWPEARAAYGKALELVPAHPHALRGLEAVLRREIERAKGRDLAESLAKHLERMADAYAPEAGKPDGDARLAAWLHVERAAVLDDMLQQPALATAALERAVNFEPAPGPVRAALSRHHVRHDEPRAYCDSLSAEAEHELEDDRASRLLYTAARIQGERARDPHEAISLLGRATSRAPAGTPTARRILTELSRLQEQEGALEQASITRKRELAMLTGQEAIAHAHVRLSEIYDALGQAENAAVHAEQALLHDPVDESTRERLDRALQRLGRHERRVEVWAAEGNAERPAHQRVASLMRAADICERHLRKREDAIAYLKAAWTVNPGDAAIFDALTALLEKPAREPDAAVRARIDLYTQAAQAQAEAPRKIALLEKLVSIWEDELGQPERAMEVLDQILALDPVRRTAVLAMQRNAQRASDYRRLGQALVAESELTQDSALKRRLLLRAADVVGERMGDRDRAIDLVDRALAVKATDPDALRARFRLLTRAGRNEEAKQALLGLIRNDPAGSFGLWIEVARFDELRLKRPQEAVKAYEEAARLRPDHPMPGLEITRLLRATGDHRRLVTSLKKLADGASGPIARASFLFQAAEVEELLLGDDQAALATLAAADALSSSPEGAFDPAVVEAMERILVRRRATDELAALYAGWLARHPPASVDHAIRIAFADVLCRKDRREAVGLLEGLTTVVPDHVPALRMLEHLHRSAQAVALADVLRGQAAAARSVIARTGALAHLVTLEERIPSDVVLDALGRVVAERPADSSVHDAIIRIAGRLVEGAISPASTGPAGALLLASITARKSLAREPFARGFFQLEEAILVEAKARGGDASLARASLAGYRDTLALFPDSLLAARGLDRLAGELGDRSALITANRALARIVEGAPRRAGHLVRAAQLTAEEPGLMGEALDLYENALREDPDCEPAARALARGLALDPARLADRLGAALERATSSAQIVLLGTEIGRAVLRHHEAGGTSPDASIGVAAMRRVLAETPDDVPALMLTARLYTAQRLPAEARDAWQRIVSIAAVPEARTAAYFELATLYEGPLADLPRAEQCVQAVLTMEPSNAFALDRLYQIAAKRGDHALAVHALTRLADASPDARTRVDVCLRLAEAQREAGDRAGIVRALCDAIAHGPTDMRPWGALARLYRVETPDGAAQYVAAIGQVLEIASARRLPIDPRWLTTIGLLEVTVLVRPRDGVVHLQQAVALPSAGPEARAALGRGLDAANRNADAVQVLRDVLATDIDALAKTGELSAALAALESALAKDGRAEERLTVEEARACLGDVKPDRITRLRARRMSPEALPPGVFAGPELHRLIVPEAQSPMLLAAAAIAPIAHKALRFELSSLGISSRDRIGSRDNSFTYRLADRIAKSLGIEGFELYLSQTWQGMPRVYPGDPPAIVGPVAFAELPEPEQAFALGRLFVRIALGPTWLDELALESCDALLIAAMRTVDPSFGARDLGPVREQAAQAFSVHVQRAIGRRQRKLLEEILPSAAPGYDIRHLAAGVRRSENRLGYLLSGDLVAAIDHLCRIDRDVARAAEDPRLVVLHPVTGDLLRFALSSPSYAERRRAGTVWTNA</sequence>
<protein>
    <submittedName>
        <fullName evidence="5">Cellulose synthase</fullName>
    </submittedName>
</protein>
<dbReference type="RefSeq" id="WP_271927226.1">
    <property type="nucleotide sequence ID" value="NZ_JAQNDO010000001.1"/>
</dbReference>
<evidence type="ECO:0000313" key="6">
    <source>
        <dbReference type="Proteomes" id="UP001221411"/>
    </source>
</evidence>
<evidence type="ECO:0000256" key="2">
    <source>
        <dbReference type="ARBA" id="ARBA00022803"/>
    </source>
</evidence>
<dbReference type="PROSITE" id="PS50005">
    <property type="entry name" value="TPR"/>
    <property type="match status" value="1"/>
</dbReference>
<feature type="compositionally biased region" description="Low complexity" evidence="4">
    <location>
        <begin position="50"/>
        <end position="62"/>
    </location>
</feature>
<keyword evidence="1" id="KW-0677">Repeat</keyword>
<proteinExistence type="predicted"/>
<feature type="compositionally biased region" description="Low complexity" evidence="4">
    <location>
        <begin position="82"/>
        <end position="96"/>
    </location>
</feature>
<reference evidence="5 6" key="1">
    <citation type="submission" date="2022-11" db="EMBL/GenBank/DDBJ databases">
        <title>Minimal conservation of predation-associated metabolite biosynthetic gene clusters underscores biosynthetic potential of Myxococcota including descriptions for ten novel species: Archangium lansinium sp. nov., Myxococcus landrumus sp. nov., Nannocystis bai.</title>
        <authorList>
            <person name="Ahearne A."/>
            <person name="Stevens C."/>
            <person name="Dowd S."/>
        </authorList>
    </citation>
    <scope>NUCLEOTIDE SEQUENCE [LARGE SCALE GENOMIC DNA]</scope>
    <source>
        <strain evidence="5 6">RJM3</strain>
    </source>
</reference>
<feature type="compositionally biased region" description="Pro residues" evidence="4">
    <location>
        <begin position="97"/>
        <end position="121"/>
    </location>
</feature>
<keyword evidence="6" id="KW-1185">Reference proteome</keyword>
<keyword evidence="2 3" id="KW-0802">TPR repeat</keyword>
<organism evidence="5 6">
    <name type="scientific">Polyangium mundeleinium</name>
    <dbReference type="NCBI Taxonomy" id="2995306"/>
    <lineage>
        <taxon>Bacteria</taxon>
        <taxon>Pseudomonadati</taxon>
        <taxon>Myxococcota</taxon>
        <taxon>Polyangia</taxon>
        <taxon>Polyangiales</taxon>
        <taxon>Polyangiaceae</taxon>
        <taxon>Polyangium</taxon>
    </lineage>
</organism>
<dbReference type="EMBL" id="JAQNDO010000001">
    <property type="protein sequence ID" value="MDC0748337.1"/>
    <property type="molecule type" value="Genomic_DNA"/>
</dbReference>
<dbReference type="InterPro" id="IPR051012">
    <property type="entry name" value="CellSynth/LPSAsmb/PSIAsmb"/>
</dbReference>
<dbReference type="SUPFAM" id="SSF48452">
    <property type="entry name" value="TPR-like"/>
    <property type="match status" value="3"/>
</dbReference>
<accession>A0ABT5F2L0</accession>
<evidence type="ECO:0000256" key="4">
    <source>
        <dbReference type="SAM" id="MobiDB-lite"/>
    </source>
</evidence>
<dbReference type="InterPro" id="IPR019734">
    <property type="entry name" value="TPR_rpt"/>
</dbReference>
<feature type="compositionally biased region" description="Pro residues" evidence="4">
    <location>
        <begin position="63"/>
        <end position="81"/>
    </location>
</feature>
<name>A0ABT5F2L0_9BACT</name>
<evidence type="ECO:0000256" key="1">
    <source>
        <dbReference type="ARBA" id="ARBA00022737"/>
    </source>
</evidence>
<dbReference type="InterPro" id="IPR011990">
    <property type="entry name" value="TPR-like_helical_dom_sf"/>
</dbReference>
<dbReference type="Proteomes" id="UP001221411">
    <property type="component" value="Unassembled WGS sequence"/>
</dbReference>